<reference evidence="1" key="2">
    <citation type="submission" date="2020-09" db="EMBL/GenBank/DDBJ databases">
        <authorList>
            <person name="Sun Q."/>
            <person name="Zhou Y."/>
        </authorList>
    </citation>
    <scope>NUCLEOTIDE SEQUENCE</scope>
    <source>
        <strain evidence="1">CGMCC 4.3508</strain>
    </source>
</reference>
<organism evidence="1 2">
    <name type="scientific">Nocardia jinanensis</name>
    <dbReference type="NCBI Taxonomy" id="382504"/>
    <lineage>
        <taxon>Bacteria</taxon>
        <taxon>Bacillati</taxon>
        <taxon>Actinomycetota</taxon>
        <taxon>Actinomycetes</taxon>
        <taxon>Mycobacteriales</taxon>
        <taxon>Nocardiaceae</taxon>
        <taxon>Nocardia</taxon>
    </lineage>
</organism>
<protein>
    <submittedName>
        <fullName evidence="1">Uncharacterized protein</fullName>
    </submittedName>
</protein>
<proteinExistence type="predicted"/>
<gene>
    <name evidence="1" type="ORF">GCM10011588_30960</name>
</gene>
<evidence type="ECO:0000313" key="2">
    <source>
        <dbReference type="Proteomes" id="UP000638263"/>
    </source>
</evidence>
<dbReference type="Proteomes" id="UP000638263">
    <property type="component" value="Unassembled WGS sequence"/>
</dbReference>
<accession>A0A917VU30</accession>
<reference evidence="1" key="1">
    <citation type="journal article" date="2014" name="Int. J. Syst. Evol. Microbiol.">
        <title>Complete genome sequence of Corynebacterium casei LMG S-19264T (=DSM 44701T), isolated from a smear-ripened cheese.</title>
        <authorList>
            <consortium name="US DOE Joint Genome Institute (JGI-PGF)"/>
            <person name="Walter F."/>
            <person name="Albersmeier A."/>
            <person name="Kalinowski J."/>
            <person name="Ruckert C."/>
        </authorList>
    </citation>
    <scope>NUCLEOTIDE SEQUENCE</scope>
    <source>
        <strain evidence="1">CGMCC 4.3508</strain>
    </source>
</reference>
<dbReference type="AlphaFoldDB" id="A0A917VU30"/>
<name>A0A917VU30_9NOCA</name>
<sequence>MLTGSRMEFGQKIGRPITITTRRTGGLIGSVGSTALIGGRDTLLVRSRRRMVLHGRRLGALTGRLGSIRARGIVRAGLFAGGIPLRSRLFSVT</sequence>
<keyword evidence="2" id="KW-1185">Reference proteome</keyword>
<comment type="caution">
    <text evidence="1">The sequence shown here is derived from an EMBL/GenBank/DDBJ whole genome shotgun (WGS) entry which is preliminary data.</text>
</comment>
<evidence type="ECO:0000313" key="1">
    <source>
        <dbReference type="EMBL" id="GGL14260.1"/>
    </source>
</evidence>
<dbReference type="EMBL" id="BMMH01000005">
    <property type="protein sequence ID" value="GGL14260.1"/>
    <property type="molecule type" value="Genomic_DNA"/>
</dbReference>